<keyword evidence="3" id="KW-1185">Reference proteome</keyword>
<dbReference type="AlphaFoldDB" id="A0A9J6B2F3"/>
<proteinExistence type="predicted"/>
<feature type="region of interest" description="Disordered" evidence="1">
    <location>
        <begin position="33"/>
        <end position="63"/>
    </location>
</feature>
<comment type="caution">
    <text evidence="2">The sequence shown here is derived from an EMBL/GenBank/DDBJ whole genome shotgun (WGS) entry which is preliminary data.</text>
</comment>
<protein>
    <submittedName>
        <fullName evidence="2">Uncharacterized protein</fullName>
    </submittedName>
</protein>
<organism evidence="2 3">
    <name type="scientific">Solanum commersonii</name>
    <name type="common">Commerson's wild potato</name>
    <name type="synonym">Commerson's nightshade</name>
    <dbReference type="NCBI Taxonomy" id="4109"/>
    <lineage>
        <taxon>Eukaryota</taxon>
        <taxon>Viridiplantae</taxon>
        <taxon>Streptophyta</taxon>
        <taxon>Embryophyta</taxon>
        <taxon>Tracheophyta</taxon>
        <taxon>Spermatophyta</taxon>
        <taxon>Magnoliopsida</taxon>
        <taxon>eudicotyledons</taxon>
        <taxon>Gunneridae</taxon>
        <taxon>Pentapetalae</taxon>
        <taxon>asterids</taxon>
        <taxon>lamiids</taxon>
        <taxon>Solanales</taxon>
        <taxon>Solanaceae</taxon>
        <taxon>Solanoideae</taxon>
        <taxon>Solaneae</taxon>
        <taxon>Solanum</taxon>
    </lineage>
</organism>
<gene>
    <name evidence="2" type="ORF">H5410_002614</name>
</gene>
<accession>A0A9J6B2F3</accession>
<reference evidence="2 3" key="1">
    <citation type="submission" date="2020-09" db="EMBL/GenBank/DDBJ databases">
        <title>De no assembly of potato wild relative species, Solanum commersonii.</title>
        <authorList>
            <person name="Cho K."/>
        </authorList>
    </citation>
    <scope>NUCLEOTIDE SEQUENCE [LARGE SCALE GENOMIC DNA]</scope>
    <source>
        <strain evidence="2">LZ3.2</strain>
        <tissue evidence="2">Leaf</tissue>
    </source>
</reference>
<name>A0A9J6B2F3_SOLCO</name>
<sequence length="63" mass="7173">MQLNVWEYIIFFIAFRTYMVRMPPWSAVKTTAREGSRGLMPGPGGVQLPTTDRSTDRGPYHSP</sequence>
<evidence type="ECO:0000313" key="3">
    <source>
        <dbReference type="Proteomes" id="UP000824120"/>
    </source>
</evidence>
<evidence type="ECO:0000313" key="2">
    <source>
        <dbReference type="EMBL" id="KAG5630897.1"/>
    </source>
</evidence>
<feature type="compositionally biased region" description="Basic and acidic residues" evidence="1">
    <location>
        <begin position="53"/>
        <end position="63"/>
    </location>
</feature>
<dbReference type="Proteomes" id="UP000824120">
    <property type="component" value="Chromosome 1"/>
</dbReference>
<evidence type="ECO:0000256" key="1">
    <source>
        <dbReference type="SAM" id="MobiDB-lite"/>
    </source>
</evidence>
<dbReference type="EMBL" id="JACXVP010000001">
    <property type="protein sequence ID" value="KAG5630897.1"/>
    <property type="molecule type" value="Genomic_DNA"/>
</dbReference>